<feature type="region of interest" description="Disordered" evidence="7">
    <location>
        <begin position="380"/>
        <end position="429"/>
    </location>
</feature>
<dbReference type="PROSITE" id="PS01359">
    <property type="entry name" value="ZF_PHD_1"/>
    <property type="match status" value="1"/>
</dbReference>
<dbReference type="InterPro" id="IPR019786">
    <property type="entry name" value="Zinc_finger_PHD-type_CS"/>
</dbReference>
<keyword evidence="2" id="KW-0479">Metal-binding</keyword>
<dbReference type="Pfam" id="PF24294">
    <property type="entry name" value="Chromo_PTM"/>
    <property type="match status" value="1"/>
</dbReference>
<feature type="domain" description="DDT" evidence="9">
    <location>
        <begin position="484"/>
        <end position="544"/>
    </location>
</feature>
<dbReference type="PROSITE" id="PS50016">
    <property type="entry name" value="ZF_PHD_2"/>
    <property type="match status" value="1"/>
</dbReference>
<evidence type="ECO:0000256" key="6">
    <source>
        <dbReference type="PROSITE-ProRule" id="PRU00146"/>
    </source>
</evidence>
<dbReference type="Gene3D" id="3.30.40.10">
    <property type="entry name" value="Zinc/RING finger domain, C3HC4 (zinc finger)"/>
    <property type="match status" value="2"/>
</dbReference>
<feature type="region of interest" description="Disordered" evidence="7">
    <location>
        <begin position="874"/>
        <end position="961"/>
    </location>
</feature>
<dbReference type="GO" id="GO:0005634">
    <property type="term" value="C:nucleus"/>
    <property type="evidence" value="ECO:0007669"/>
    <property type="project" value="UniProtKB-SubCell"/>
</dbReference>
<evidence type="ECO:0000256" key="4">
    <source>
        <dbReference type="ARBA" id="ARBA00022833"/>
    </source>
</evidence>
<evidence type="ECO:0000256" key="5">
    <source>
        <dbReference type="ARBA" id="ARBA00023242"/>
    </source>
</evidence>
<comment type="caution">
    <text evidence="10">The sequence shown here is derived from an EMBL/GenBank/DDBJ whole genome shotgun (WGS) entry which is preliminary data.</text>
</comment>
<keyword evidence="4" id="KW-0862">Zinc</keyword>
<dbReference type="InterPro" id="IPR011011">
    <property type="entry name" value="Znf_FYVE_PHD"/>
</dbReference>
<keyword evidence="11" id="KW-1185">Reference proteome</keyword>
<dbReference type="EMBL" id="JRKL02000463">
    <property type="protein sequence ID" value="KAF3971134.1"/>
    <property type="molecule type" value="Genomic_DNA"/>
</dbReference>
<evidence type="ECO:0000259" key="8">
    <source>
        <dbReference type="PROSITE" id="PS50016"/>
    </source>
</evidence>
<evidence type="ECO:0000259" key="9">
    <source>
        <dbReference type="PROSITE" id="PS50827"/>
    </source>
</evidence>
<dbReference type="PANTHER" id="PTHR46508:SF5">
    <property type="entry name" value="PHD-FINGER AND DNA BINDING DOMAIN-CONTAINING PROTEIN"/>
    <property type="match status" value="1"/>
</dbReference>
<dbReference type="Pfam" id="PF02791">
    <property type="entry name" value="DDT"/>
    <property type="match status" value="1"/>
</dbReference>
<reference evidence="10" key="1">
    <citation type="submission" date="2020-03" db="EMBL/GenBank/DDBJ databases">
        <title>Castanea mollissima Vanexum genome sequencing.</title>
        <authorList>
            <person name="Staton M."/>
        </authorList>
    </citation>
    <scope>NUCLEOTIDE SEQUENCE</scope>
    <source>
        <tissue evidence="10">Leaf</tissue>
    </source>
</reference>
<name>A0A8J4RQS0_9ROSI</name>
<dbReference type="SUPFAM" id="SSF57903">
    <property type="entry name" value="FYVE/PHD zinc finger"/>
    <property type="match status" value="2"/>
</dbReference>
<dbReference type="PANTHER" id="PTHR46508">
    <property type="entry name" value="PHD FINGER FAMILY PROTEIN"/>
    <property type="match status" value="1"/>
</dbReference>
<gene>
    <name evidence="10" type="ORF">CMV_005238</name>
</gene>
<feature type="compositionally biased region" description="Low complexity" evidence="7">
    <location>
        <begin position="69"/>
        <end position="79"/>
    </location>
</feature>
<dbReference type="PROSITE" id="PS50827">
    <property type="entry name" value="DDT"/>
    <property type="match status" value="1"/>
</dbReference>
<comment type="subcellular location">
    <subcellularLocation>
        <location evidence="1">Nucleus</location>
    </subcellularLocation>
</comment>
<feature type="compositionally biased region" description="Basic residues" evidence="7">
    <location>
        <begin position="1544"/>
        <end position="1570"/>
    </location>
</feature>
<dbReference type="Pfam" id="PF00628">
    <property type="entry name" value="PHD"/>
    <property type="match status" value="1"/>
</dbReference>
<dbReference type="SMART" id="SM00571">
    <property type="entry name" value="DDT"/>
    <property type="match status" value="1"/>
</dbReference>
<dbReference type="Proteomes" id="UP000737018">
    <property type="component" value="Unassembled WGS sequence"/>
</dbReference>
<evidence type="ECO:0000256" key="3">
    <source>
        <dbReference type="ARBA" id="ARBA00022771"/>
    </source>
</evidence>
<dbReference type="InterPro" id="IPR019787">
    <property type="entry name" value="Znf_PHD-finger"/>
</dbReference>
<protein>
    <submittedName>
        <fullName evidence="10">Uncharacterized protein</fullName>
    </submittedName>
</protein>
<feature type="compositionally biased region" description="Polar residues" evidence="7">
    <location>
        <begin position="874"/>
        <end position="885"/>
    </location>
</feature>
<dbReference type="OrthoDB" id="784962at2759"/>
<accession>A0A8J4RQS0</accession>
<dbReference type="Pfam" id="PF21743">
    <property type="entry name" value="PTM_DIR17_Tudor"/>
    <property type="match status" value="1"/>
</dbReference>
<evidence type="ECO:0000256" key="2">
    <source>
        <dbReference type="ARBA" id="ARBA00022723"/>
    </source>
</evidence>
<dbReference type="InterPro" id="IPR047365">
    <property type="entry name" value="Tudor_AtPTM-like"/>
</dbReference>
<evidence type="ECO:0000313" key="10">
    <source>
        <dbReference type="EMBL" id="KAF3971134.1"/>
    </source>
</evidence>
<dbReference type="InterPro" id="IPR018501">
    <property type="entry name" value="DDT_dom"/>
</dbReference>
<feature type="compositionally biased region" description="Polar residues" evidence="7">
    <location>
        <begin position="894"/>
        <end position="907"/>
    </location>
</feature>
<keyword evidence="3 6" id="KW-0863">Zinc-finger</keyword>
<feature type="region of interest" description="Disordered" evidence="7">
    <location>
        <begin position="55"/>
        <end position="106"/>
    </location>
</feature>
<feature type="domain" description="PHD-type" evidence="8">
    <location>
        <begin position="680"/>
        <end position="727"/>
    </location>
</feature>
<dbReference type="InterPro" id="IPR013083">
    <property type="entry name" value="Znf_RING/FYVE/PHD"/>
</dbReference>
<feature type="compositionally biased region" description="Acidic residues" evidence="7">
    <location>
        <begin position="56"/>
        <end position="68"/>
    </location>
</feature>
<organism evidence="10 11">
    <name type="scientific">Castanea mollissima</name>
    <name type="common">Chinese chestnut</name>
    <dbReference type="NCBI Taxonomy" id="60419"/>
    <lineage>
        <taxon>Eukaryota</taxon>
        <taxon>Viridiplantae</taxon>
        <taxon>Streptophyta</taxon>
        <taxon>Embryophyta</taxon>
        <taxon>Tracheophyta</taxon>
        <taxon>Spermatophyta</taxon>
        <taxon>Magnoliopsida</taxon>
        <taxon>eudicotyledons</taxon>
        <taxon>Gunneridae</taxon>
        <taxon>Pentapetalae</taxon>
        <taxon>rosids</taxon>
        <taxon>fabids</taxon>
        <taxon>Fagales</taxon>
        <taxon>Fagaceae</taxon>
        <taxon>Castanea</taxon>
    </lineage>
</organism>
<feature type="region of interest" description="Disordered" evidence="7">
    <location>
        <begin position="1471"/>
        <end position="1570"/>
    </location>
</feature>
<dbReference type="SMART" id="SM00249">
    <property type="entry name" value="PHD"/>
    <property type="match status" value="2"/>
</dbReference>
<sequence>MEFVGRTVKKDFKGFGVFSGTVRSYDVSSGLFEIVYDNDDSEELGFSQLTLLLQAQEDEEEEEEEEAQAEAQAQGFLAEDGSRLGRKPKKRPRIEPKSEVGGGAGNASVNFVTDLNSNCDLSNGFGGNFSGNSNSNGNLGDGFEGNLEMGDGFVVKEERERVCVEVDRNLNVSVEEAQTLGKGSGIGIGIGENLNRNDGLDLNARFNLNEEVDLNSDGFDDTHVKPEDNVRKRDCIDLNLDVNGDLDDDLGGGNLGVSCLGTQKRECDFDLNLEVCEEIKDADGDGGVVFKASESSEIVEEIQKKDIEEKCEEDGANGLLKQADLDINEGLLMQGISGSLEPAVADASLGLVGLEKENSVEGCSSMEVKLKDGVSEAGATVVHGDQGNLGSPCKQGSSRRKRRRKSDNLKSTTETVLRRSARRGSAQNRVSMTSCAADDTLSPAVSAVTEEVPVISGCEASEKISALPSKPQLPPSSQNLNLDEIPIPDLFSVYACLRSFSSLLFLSPFELEDFVAVLKSKSPSTLFDCIHVSILQTLRKHLENLSNEGSESASNCLRSLNWDLLDLITWPIFMAEYLLIHGSGLKPGFNISHLKLFKSDYYKQSAAVKVEILRCLCDDMIEVEVIRSELNRRSLAADPDMVFDRSTNLGINKKRKVTVDDSGGSCLPKEVGEDATDWNSDECCLCKMDGILICCDGCPAAYHSKCVGIASDLLPEGDWYCPECAIDRHKPWMKPRKSLRGAELLGIDPHGRLYFSSCGYLLVSESCETESSFSYYHRNDLGVVIEVLKESDISYGAILMAIYKQWVIPLCLNGASNLDLLNPSVCSDILTKGHSPAILMTLAPLTSSKTNTVKNETDDARKVKENCNSGCSVNLSNSMTATESPHMNPEGSAGATQMSVDIQNFQNHGPHDSNRSEKPRRRRLSRGCSLTSTSIEVKRENNMEAADPGHSSSTITTRKRERSPMNCGIGYMNYYSFAQTASSVAEELMPKSSDKINENTIITEEDIIAAQMKAIVKKSTKFGWANTQNLDVDARKEKCGWCFSCRVPTDDRDCLFNMYLGTVWEGSKSDVVGLQSKKNRKSHLMDVICHILSVEDRLHGLLLGPWLNPHFTKYWQKSILKASDVGSVKHLLLTLESNLRPLALSTEWSRHVDSVATVGSAAHVVISSSRASSKHGINRKRVRSSEPESNPSSNAGGGLGILWWRGGRLSRKVFNWKVLPHSLASKAARQAGCVKIPGILYPENSEYAKRSRYVAWRSAVETATSVEQLAFQVREFDSNIKWDNIENALPLPALDKETIKSIRLFKKVIIRRKSTEGEVVKYLLDFGKRRVIPGIVKRHGSPLEDTSSERKRYWLAESYVPLYLLKNFEEKRIARKSNEMKSRKLPEVGRVTNRRLQKRGFSYLFSKAERSEYHQCGHCNKDVLIREAVSCQHCKGFFHKRHVRKSAGAITAECTYTCHQCQNGKSTKVVAKRGKTGTKGGKLQTQKRKKASKVSRPVRLKSRRKVTKVVQVRSQNSKKVPASVPLRRSPRKAKGLSLQNKKLEQRKKGKRIKSKKTTSQKPKRTASWRKKRTHVYHSYWLNGLRLSRKPNDERVTHFREKNIHSSSENLSVTLGQPKCLICCEASCSSTLNYIACEICKEWFHEDALGLTPENIDKLIGFRCHICCKRTAPVCPHVLEVKSDVSQLVEAQSDAVVECNDEVSNTVPPLSEIACN</sequence>
<dbReference type="GO" id="GO:0008270">
    <property type="term" value="F:zinc ion binding"/>
    <property type="evidence" value="ECO:0007669"/>
    <property type="project" value="UniProtKB-KW"/>
</dbReference>
<evidence type="ECO:0000256" key="7">
    <source>
        <dbReference type="SAM" id="MobiDB-lite"/>
    </source>
</evidence>
<evidence type="ECO:0000313" key="11">
    <source>
        <dbReference type="Proteomes" id="UP000737018"/>
    </source>
</evidence>
<proteinExistence type="predicted"/>
<evidence type="ECO:0000256" key="1">
    <source>
        <dbReference type="ARBA" id="ARBA00004123"/>
    </source>
</evidence>
<dbReference type="InterPro" id="IPR056618">
    <property type="entry name" value="Chromo_PTM"/>
</dbReference>
<feature type="compositionally biased region" description="Basic residues" evidence="7">
    <location>
        <begin position="1485"/>
        <end position="1507"/>
    </location>
</feature>
<dbReference type="InterPro" id="IPR001965">
    <property type="entry name" value="Znf_PHD"/>
</dbReference>
<keyword evidence="5" id="KW-0539">Nucleus</keyword>
<dbReference type="CDD" id="cd15517">
    <property type="entry name" value="PHD_TCF19_like"/>
    <property type="match status" value="1"/>
</dbReference>